<dbReference type="Proteomes" id="UP001056120">
    <property type="component" value="Linkage Group LG15"/>
</dbReference>
<comment type="caution">
    <text evidence="1">The sequence shown here is derived from an EMBL/GenBank/DDBJ whole genome shotgun (WGS) entry which is preliminary data.</text>
</comment>
<sequence length="156" mass="17304">MAQPMTDSNALLQACNEKREFDLSKCEFEQMKQELENNHAGVERVKKLEWELSTAREEVANLKIAKAVDFGKLATARAHTLEVENKGLLERLALMDTEIDSEAAHRVVLEDEVRAMLAEDDEEPGPSKREEEVVDYGDSGDDEKPAGGDADGDSKA</sequence>
<accession>A0ACB9G1N5</accession>
<name>A0ACB9G1N5_9ASTR</name>
<keyword evidence="2" id="KW-1185">Reference proteome</keyword>
<gene>
    <name evidence="1" type="ORF">L1987_47168</name>
</gene>
<reference evidence="1 2" key="2">
    <citation type="journal article" date="2022" name="Mol. Ecol. Resour.">
        <title>The genomes of chicory, endive, great burdock and yacon provide insights into Asteraceae paleo-polyploidization history and plant inulin production.</title>
        <authorList>
            <person name="Fan W."/>
            <person name="Wang S."/>
            <person name="Wang H."/>
            <person name="Wang A."/>
            <person name="Jiang F."/>
            <person name="Liu H."/>
            <person name="Zhao H."/>
            <person name="Xu D."/>
            <person name="Zhang Y."/>
        </authorList>
    </citation>
    <scope>NUCLEOTIDE SEQUENCE [LARGE SCALE GENOMIC DNA]</scope>
    <source>
        <strain evidence="2">cv. Yunnan</strain>
        <tissue evidence="1">Leaves</tissue>
    </source>
</reference>
<proteinExistence type="predicted"/>
<reference evidence="2" key="1">
    <citation type="journal article" date="2022" name="Mol. Ecol. Resour.">
        <title>The genomes of chicory, endive, great burdock and yacon provide insights into Asteraceae palaeo-polyploidization history and plant inulin production.</title>
        <authorList>
            <person name="Fan W."/>
            <person name="Wang S."/>
            <person name="Wang H."/>
            <person name="Wang A."/>
            <person name="Jiang F."/>
            <person name="Liu H."/>
            <person name="Zhao H."/>
            <person name="Xu D."/>
            <person name="Zhang Y."/>
        </authorList>
    </citation>
    <scope>NUCLEOTIDE SEQUENCE [LARGE SCALE GENOMIC DNA]</scope>
    <source>
        <strain evidence="2">cv. Yunnan</strain>
    </source>
</reference>
<organism evidence="1 2">
    <name type="scientific">Smallanthus sonchifolius</name>
    <dbReference type="NCBI Taxonomy" id="185202"/>
    <lineage>
        <taxon>Eukaryota</taxon>
        <taxon>Viridiplantae</taxon>
        <taxon>Streptophyta</taxon>
        <taxon>Embryophyta</taxon>
        <taxon>Tracheophyta</taxon>
        <taxon>Spermatophyta</taxon>
        <taxon>Magnoliopsida</taxon>
        <taxon>eudicotyledons</taxon>
        <taxon>Gunneridae</taxon>
        <taxon>Pentapetalae</taxon>
        <taxon>asterids</taxon>
        <taxon>campanulids</taxon>
        <taxon>Asterales</taxon>
        <taxon>Asteraceae</taxon>
        <taxon>Asteroideae</taxon>
        <taxon>Heliantheae alliance</taxon>
        <taxon>Millerieae</taxon>
        <taxon>Smallanthus</taxon>
    </lineage>
</organism>
<dbReference type="EMBL" id="CM042032">
    <property type="protein sequence ID" value="KAI3777368.1"/>
    <property type="molecule type" value="Genomic_DNA"/>
</dbReference>
<evidence type="ECO:0000313" key="2">
    <source>
        <dbReference type="Proteomes" id="UP001056120"/>
    </source>
</evidence>
<protein>
    <submittedName>
        <fullName evidence="1">Uncharacterized protein</fullName>
    </submittedName>
</protein>
<evidence type="ECO:0000313" key="1">
    <source>
        <dbReference type="EMBL" id="KAI3777368.1"/>
    </source>
</evidence>